<dbReference type="EMBL" id="JACTNZ010000006">
    <property type="protein sequence ID" value="KAG5543895.1"/>
    <property type="molecule type" value="Genomic_DNA"/>
</dbReference>
<evidence type="ECO:0000313" key="2">
    <source>
        <dbReference type="Proteomes" id="UP000823749"/>
    </source>
</evidence>
<comment type="caution">
    <text evidence="1">The sequence shown here is derived from an EMBL/GenBank/DDBJ whole genome shotgun (WGS) entry which is preliminary data.</text>
</comment>
<reference evidence="1 2" key="1">
    <citation type="submission" date="2020-08" db="EMBL/GenBank/DDBJ databases">
        <title>Plant Genome Project.</title>
        <authorList>
            <person name="Zhang R.-G."/>
        </authorList>
    </citation>
    <scope>NUCLEOTIDE SEQUENCE [LARGE SCALE GENOMIC DNA]</scope>
    <source>
        <strain evidence="1">WSP0</strain>
        <tissue evidence="1">Leaf</tissue>
    </source>
</reference>
<keyword evidence="2" id="KW-1185">Reference proteome</keyword>
<gene>
    <name evidence="1" type="ORF">RHGRI_016603</name>
</gene>
<name>A0AAV6JUQ1_9ERIC</name>
<proteinExistence type="predicted"/>
<dbReference type="AlphaFoldDB" id="A0AAV6JUQ1"/>
<organism evidence="1 2">
    <name type="scientific">Rhododendron griersonianum</name>
    <dbReference type="NCBI Taxonomy" id="479676"/>
    <lineage>
        <taxon>Eukaryota</taxon>
        <taxon>Viridiplantae</taxon>
        <taxon>Streptophyta</taxon>
        <taxon>Embryophyta</taxon>
        <taxon>Tracheophyta</taxon>
        <taxon>Spermatophyta</taxon>
        <taxon>Magnoliopsida</taxon>
        <taxon>eudicotyledons</taxon>
        <taxon>Gunneridae</taxon>
        <taxon>Pentapetalae</taxon>
        <taxon>asterids</taxon>
        <taxon>Ericales</taxon>
        <taxon>Ericaceae</taxon>
        <taxon>Ericoideae</taxon>
        <taxon>Rhodoreae</taxon>
        <taxon>Rhododendron</taxon>
    </lineage>
</organism>
<protein>
    <submittedName>
        <fullName evidence="1">Uncharacterized protein</fullName>
    </submittedName>
</protein>
<dbReference type="Proteomes" id="UP000823749">
    <property type="component" value="Chromosome 6"/>
</dbReference>
<accession>A0AAV6JUQ1</accession>
<sequence>MGVTSYCSSRLLSLSAFKAIALPSYSLAPAKVVVIKNHGRLVAGLFINQVRALAFIVNFEFCHRIQGSTTFDGATVFEFGKCRLTPVMGKHRMS</sequence>
<evidence type="ECO:0000313" key="1">
    <source>
        <dbReference type="EMBL" id="KAG5543895.1"/>
    </source>
</evidence>
<dbReference type="EMBL" id="JACTNZ010000006">
    <property type="protein sequence ID" value="KAG5543896.1"/>
    <property type="molecule type" value="Genomic_DNA"/>
</dbReference>